<proteinExistence type="evidence at transcript level"/>
<dbReference type="EMBL" id="BT124085">
    <property type="protein sequence ID" value="ADE77362.1"/>
    <property type="molecule type" value="mRNA"/>
</dbReference>
<keyword evidence="1" id="KW-0175">Coiled coil</keyword>
<evidence type="ECO:0000256" key="1">
    <source>
        <dbReference type="SAM" id="Coils"/>
    </source>
</evidence>
<accession>D5ACU3</accession>
<organism evidence="2">
    <name type="scientific">Picea sitchensis</name>
    <name type="common">Sitka spruce</name>
    <name type="synonym">Pinus sitchensis</name>
    <dbReference type="NCBI Taxonomy" id="3332"/>
    <lineage>
        <taxon>Eukaryota</taxon>
        <taxon>Viridiplantae</taxon>
        <taxon>Streptophyta</taxon>
        <taxon>Embryophyta</taxon>
        <taxon>Tracheophyta</taxon>
        <taxon>Spermatophyta</taxon>
        <taxon>Pinopsida</taxon>
        <taxon>Pinidae</taxon>
        <taxon>Conifers I</taxon>
        <taxon>Pinales</taxon>
        <taxon>Pinaceae</taxon>
        <taxon>Picea</taxon>
    </lineage>
</organism>
<evidence type="ECO:0000313" key="2">
    <source>
        <dbReference type="EMBL" id="ADE77362.1"/>
    </source>
</evidence>
<name>D5ACU3_PICSI</name>
<dbReference type="AlphaFoldDB" id="D5ACU3"/>
<feature type="coiled-coil region" evidence="1">
    <location>
        <begin position="93"/>
        <end position="127"/>
    </location>
</feature>
<reference evidence="2" key="1">
    <citation type="submission" date="2010-04" db="EMBL/GenBank/DDBJ databases">
        <authorList>
            <person name="Reid K.E."/>
            <person name="Liao N."/>
            <person name="Chan S."/>
            <person name="Docking R."/>
            <person name="Taylor G."/>
            <person name="Moore R."/>
            <person name="Mayo M."/>
            <person name="Munro S."/>
            <person name="King J."/>
            <person name="Yanchuk A."/>
            <person name="Holt R."/>
            <person name="Jones S."/>
            <person name="Marra M."/>
            <person name="Ritland C.E."/>
            <person name="Ritland K."/>
            <person name="Bohlmann J."/>
        </authorList>
    </citation>
    <scope>NUCLEOTIDE SEQUENCE</scope>
    <source>
        <tissue evidence="2">Bud</tissue>
    </source>
</reference>
<sequence>MKNTKGSVFGSSCADRSSYMDLDTQLESLREKLVTVGRESAEFHRELSVLERQTAVSTQYVEALDEALRPLEENSTHDIMKGDALLVFVPLCKTEILRTASELHEKMEKLKTERKEKMEKLRIERIRNPNLIHTNKKEIQVWKTYNNF</sequence>
<protein>
    <submittedName>
        <fullName evidence="2">Uncharacterized protein</fullName>
    </submittedName>
</protein>